<reference evidence="2" key="1">
    <citation type="submission" date="2019-08" db="EMBL/GenBank/DDBJ databases">
        <authorList>
            <person name="Kucharzyk K."/>
            <person name="Murdoch R.W."/>
            <person name="Higgins S."/>
            <person name="Loffler F."/>
        </authorList>
    </citation>
    <scope>NUCLEOTIDE SEQUENCE</scope>
</reference>
<organism evidence="2">
    <name type="scientific">bioreactor metagenome</name>
    <dbReference type="NCBI Taxonomy" id="1076179"/>
    <lineage>
        <taxon>unclassified sequences</taxon>
        <taxon>metagenomes</taxon>
        <taxon>ecological metagenomes</taxon>
    </lineage>
</organism>
<sequence>MMVGLIRTVGEKMKGFSKKETVVFYEDIIKRAWDQVEQAATPEVKGQVYEDVMDWTMLDRQYDTRTTQTFSGPVYIPTPTWWWRYDPTFARPSTTTATSTFGSGSHNTSSGGGGQISLPSLPGSAFAASVVGGVQNFSSKVLGDLTSFTGGVTNVTNPPPPPSTYRSGGGGGGGHSCACACACAGCACACAGGGR</sequence>
<proteinExistence type="predicted"/>
<evidence type="ECO:0000313" key="2">
    <source>
        <dbReference type="EMBL" id="MPM85249.1"/>
    </source>
</evidence>
<feature type="region of interest" description="Disordered" evidence="1">
    <location>
        <begin position="95"/>
        <end position="115"/>
    </location>
</feature>
<evidence type="ECO:0000256" key="1">
    <source>
        <dbReference type="SAM" id="MobiDB-lite"/>
    </source>
</evidence>
<accession>A0A645D7P8</accession>
<gene>
    <name evidence="2" type="ORF">SDC9_132327</name>
</gene>
<comment type="caution">
    <text evidence="2">The sequence shown here is derived from an EMBL/GenBank/DDBJ whole genome shotgun (WGS) entry which is preliminary data.</text>
</comment>
<dbReference type="EMBL" id="VSSQ01033599">
    <property type="protein sequence ID" value="MPM85249.1"/>
    <property type="molecule type" value="Genomic_DNA"/>
</dbReference>
<dbReference type="AlphaFoldDB" id="A0A645D7P8"/>
<feature type="compositionally biased region" description="Low complexity" evidence="1">
    <location>
        <begin position="95"/>
        <end position="109"/>
    </location>
</feature>
<name>A0A645D7P8_9ZZZZ</name>
<protein>
    <submittedName>
        <fullName evidence="2">Uncharacterized protein</fullName>
    </submittedName>
</protein>